<dbReference type="Proteomes" id="UP000274139">
    <property type="component" value="Unassembled WGS sequence"/>
</dbReference>
<dbReference type="Gene3D" id="2.170.130.10">
    <property type="entry name" value="TonB-dependent receptor, plug domain"/>
    <property type="match status" value="1"/>
</dbReference>
<dbReference type="Pfam" id="PF07715">
    <property type="entry name" value="Plug"/>
    <property type="match status" value="1"/>
</dbReference>
<evidence type="ECO:0000313" key="2">
    <source>
        <dbReference type="EMBL" id="RMC96502.1"/>
    </source>
</evidence>
<feature type="non-terminal residue" evidence="2">
    <location>
        <position position="100"/>
    </location>
</feature>
<dbReference type="OrthoDB" id="5332150at2"/>
<dbReference type="AlphaFoldDB" id="A0A454JHI6"/>
<dbReference type="EMBL" id="RFAR01000049">
    <property type="protein sequence ID" value="RMC96502.1"/>
    <property type="molecule type" value="Genomic_DNA"/>
</dbReference>
<reference evidence="2 3" key="1">
    <citation type="submission" date="2018-10" db="EMBL/GenBank/DDBJ databases">
        <title>Draft genome sequence of Aquitalea MWU14-2217 isolated from a wild cranberry bog in Provincetown, Massachusetts.</title>
        <authorList>
            <person name="Ebadzadsahrai G."/>
            <person name="Soby S."/>
        </authorList>
    </citation>
    <scope>NUCLEOTIDE SEQUENCE [LARGE SCALE GENOMIC DNA]</scope>
    <source>
        <strain evidence="2 3">MWU14-2217</strain>
    </source>
</reference>
<evidence type="ECO:0000259" key="1">
    <source>
        <dbReference type="Pfam" id="PF07715"/>
    </source>
</evidence>
<dbReference type="SUPFAM" id="SSF56935">
    <property type="entry name" value="Porins"/>
    <property type="match status" value="1"/>
</dbReference>
<protein>
    <submittedName>
        <fullName evidence="2">TonB-dependent receptor</fullName>
    </submittedName>
</protein>
<feature type="domain" description="TonB-dependent receptor plug" evidence="1">
    <location>
        <begin position="18"/>
        <end position="99"/>
    </location>
</feature>
<organism evidence="2 3">
    <name type="scientific">Aquitalea palustris</name>
    <dbReference type="NCBI Taxonomy" id="2480983"/>
    <lineage>
        <taxon>Bacteria</taxon>
        <taxon>Pseudomonadati</taxon>
        <taxon>Pseudomonadota</taxon>
        <taxon>Betaproteobacteria</taxon>
        <taxon>Neisseriales</taxon>
        <taxon>Chromobacteriaceae</taxon>
        <taxon>Aquitalea</taxon>
    </lineage>
</organism>
<evidence type="ECO:0000313" key="3">
    <source>
        <dbReference type="Proteomes" id="UP000274139"/>
    </source>
</evidence>
<proteinExistence type="predicted"/>
<comment type="caution">
    <text evidence="2">The sequence shown here is derived from an EMBL/GenBank/DDBJ whole genome shotgun (WGS) entry which is preliminary data.</text>
</comment>
<accession>A0A454JHI6</accession>
<dbReference type="InterPro" id="IPR037066">
    <property type="entry name" value="Plug_dom_sf"/>
</dbReference>
<gene>
    <name evidence="2" type="ORF">EAY64_12025</name>
</gene>
<keyword evidence="3" id="KW-1185">Reference proteome</keyword>
<name>A0A454JHI6_9NEIS</name>
<sequence>MPEVVVHGTRPDSLADGSTLDAAQLAAQKARSSDSAQLLQDIPGLSLHGAGGFSSLPVLRGLADDRLLVKTDGISLIASCPNHMNSPLSYMDASKVDSVQ</sequence>
<keyword evidence="2" id="KW-0675">Receptor</keyword>
<dbReference type="InterPro" id="IPR012910">
    <property type="entry name" value="Plug_dom"/>
</dbReference>